<accession>A0A5Y3URY3</accession>
<organism evidence="1 2">
    <name type="scientific">Salmonella enterica subsp. salamae</name>
    <dbReference type="NCBI Taxonomy" id="59202"/>
    <lineage>
        <taxon>Bacteria</taxon>
        <taxon>Pseudomonadati</taxon>
        <taxon>Pseudomonadota</taxon>
        <taxon>Gammaproteobacteria</taxon>
        <taxon>Enterobacterales</taxon>
        <taxon>Enterobacteriaceae</taxon>
        <taxon>Salmonella</taxon>
    </lineage>
</organism>
<evidence type="ECO:0000313" key="1">
    <source>
        <dbReference type="EMBL" id="ECJ2324251.1"/>
    </source>
</evidence>
<gene>
    <name evidence="1" type="ORF">FNJ06_01175</name>
</gene>
<evidence type="ECO:0000313" key="2">
    <source>
        <dbReference type="Proteomes" id="UP000839824"/>
    </source>
</evidence>
<proteinExistence type="predicted"/>
<protein>
    <submittedName>
        <fullName evidence="1">Uncharacterized protein</fullName>
    </submittedName>
</protein>
<sequence length="374" mass="44296">MSSFRDMKVIKDSSSDINYLIQMKSSLTDLEFETLSFFHFSNYLKNKKVIPAILNNGNYTYELSIIWKMANEAWFTNPLQYFLSHARNAFENNRSEFIDSIESYYPIVHESLENYHDTCFLYNENHELQNREIARSYFRMMGDMIESTHYLLLRFVYNTLTLSNKSEIFKKDRNISFGKMIAELINMGNFNFLLKGYLNNIPLNQWRNISQHSSYKYNPKKGEVICTYGKNLSIDMKLNDLRDLIIKLNTLQQWLKICFDFTYLEFMDSITLSPKTLRVSNESWLSQLGNILPLNGYSILDVNKILDHWTIKIKDNNNLGIEGFKNSVELFMPILKGFYLNKIKLTIELFNINEKSIQKLYLESKIRTDIYQLK</sequence>
<dbReference type="EMBL" id="AAIXRY010000001">
    <property type="protein sequence ID" value="ECJ2324251.1"/>
    <property type="molecule type" value="Genomic_DNA"/>
</dbReference>
<dbReference type="Proteomes" id="UP000839824">
    <property type="component" value="Unassembled WGS sequence"/>
</dbReference>
<name>A0A5Y3URY3_SALER</name>
<dbReference type="AlphaFoldDB" id="A0A5Y3URY3"/>
<comment type="caution">
    <text evidence="1">The sequence shown here is derived from an EMBL/GenBank/DDBJ whole genome shotgun (WGS) entry which is preliminary data.</text>
</comment>
<reference evidence="1 2" key="1">
    <citation type="submission" date="2019-07" db="EMBL/GenBank/DDBJ databases">
        <authorList>
            <person name="Ashton P.M."/>
            <person name="Dallman T."/>
            <person name="Nair S."/>
            <person name="De Pinna E."/>
            <person name="Peters T."/>
            <person name="Grant K."/>
        </authorList>
    </citation>
    <scope>NUCLEOTIDE SEQUENCE [LARGE SCALE GENOMIC DNA]</scope>
    <source>
        <strain evidence="1 2">598112</strain>
    </source>
</reference>